<dbReference type="RefSeq" id="WP_090685441.1">
    <property type="nucleotide sequence ID" value="NZ_FNCJ01000006.1"/>
</dbReference>
<organism evidence="2 3">
    <name type="scientific">Paraburkholderia phenazinium</name>
    <dbReference type="NCBI Taxonomy" id="60549"/>
    <lineage>
        <taxon>Bacteria</taxon>
        <taxon>Pseudomonadati</taxon>
        <taxon>Pseudomonadota</taxon>
        <taxon>Betaproteobacteria</taxon>
        <taxon>Burkholderiales</taxon>
        <taxon>Burkholderiaceae</taxon>
        <taxon>Paraburkholderia</taxon>
    </lineage>
</organism>
<evidence type="ECO:0000313" key="3">
    <source>
        <dbReference type="Proteomes" id="UP000199706"/>
    </source>
</evidence>
<proteinExistence type="predicted"/>
<feature type="region of interest" description="Disordered" evidence="1">
    <location>
        <begin position="397"/>
        <end position="417"/>
    </location>
</feature>
<evidence type="ECO:0000313" key="2">
    <source>
        <dbReference type="EMBL" id="SDG95059.1"/>
    </source>
</evidence>
<reference evidence="2 3" key="1">
    <citation type="submission" date="2016-10" db="EMBL/GenBank/DDBJ databases">
        <authorList>
            <person name="de Groot N.N."/>
        </authorList>
    </citation>
    <scope>NUCLEOTIDE SEQUENCE [LARGE SCALE GENOMIC DNA]</scope>
    <source>
        <strain evidence="2 3">LMG 2247</strain>
    </source>
</reference>
<dbReference type="Proteomes" id="UP000199706">
    <property type="component" value="Unassembled WGS sequence"/>
</dbReference>
<dbReference type="AlphaFoldDB" id="A0A1G7YFM7"/>
<sequence length="417" mass="46761">MANRKNDNDWESVRGRAWAWWVRTTAERILNGEPGLSARLADPEVREHLDVELGKANVERQDVSGSDKPVLDDAATVHKKKAASAAPVEPKRRVLSGRQMDRLVGRRGNGWSRWEAGTIVPGGTKADDEERAVGDTTLATTFWTVAEKVVPGAERFWTVGPCHDDEDLPLPLWAMLRGDTSRDGLWHPLLCYREGRSDDHRSVAEVCELDGVAFHPEAGKARSDDLRHGLRAWLNPDLAPKDQPASLLDRNELYHADQLSRFTGEAFMRAMRLGARTVNTVDPDQFGRDVPVAPDPEPGFLFVHEALVLAVATSVTKGERQGIEWRENHFEERVFHLLRVVRPRILAYAARFGVEAGVRRWLRRMHSDYLDRNGYGRAPLPSDVVGQDPEQVAIAPARPGRPMGEARYSARTRHISV</sequence>
<name>A0A1G7YFM7_9BURK</name>
<dbReference type="OrthoDB" id="9131911at2"/>
<protein>
    <submittedName>
        <fullName evidence="2">Uncharacterized protein</fullName>
    </submittedName>
</protein>
<gene>
    <name evidence="2" type="ORF">SAMN05216466_106159</name>
</gene>
<dbReference type="EMBL" id="FNCJ01000006">
    <property type="protein sequence ID" value="SDG95059.1"/>
    <property type="molecule type" value="Genomic_DNA"/>
</dbReference>
<accession>A0A1G7YFM7</accession>
<evidence type="ECO:0000256" key="1">
    <source>
        <dbReference type="SAM" id="MobiDB-lite"/>
    </source>
</evidence>